<evidence type="ECO:0000256" key="1">
    <source>
        <dbReference type="SAM" id="Phobius"/>
    </source>
</evidence>
<evidence type="ECO:0000313" key="2">
    <source>
        <dbReference type="EMBL" id="OGD74379.1"/>
    </source>
</evidence>
<accession>A0A1F5F428</accession>
<dbReference type="AlphaFoldDB" id="A0A1F5F428"/>
<feature type="transmembrane region" description="Helical" evidence="1">
    <location>
        <begin position="14"/>
        <end position="36"/>
    </location>
</feature>
<name>A0A1F5F428_9BACT</name>
<evidence type="ECO:0000313" key="3">
    <source>
        <dbReference type="Proteomes" id="UP000176191"/>
    </source>
</evidence>
<dbReference type="Pfam" id="PF18895">
    <property type="entry name" value="T4SS_pilin"/>
    <property type="match status" value="1"/>
</dbReference>
<keyword evidence="1" id="KW-1133">Transmembrane helix</keyword>
<sequence length="93" mass="9744">MNETAAELSSLPDYFGNILTAIIPLIGLVAFIMILSGGFKILTSAGDPKGIQSGSKTITMAVAGIALAILSWLILVLIKNLTGVNVTEFKFGF</sequence>
<keyword evidence="1" id="KW-0812">Transmembrane</keyword>
<protein>
    <submittedName>
        <fullName evidence="2">Uncharacterized protein</fullName>
    </submittedName>
</protein>
<comment type="caution">
    <text evidence="2">The sequence shown here is derived from an EMBL/GenBank/DDBJ whole genome shotgun (WGS) entry which is preliminary data.</text>
</comment>
<dbReference type="InterPro" id="IPR043993">
    <property type="entry name" value="T4SS_pilin"/>
</dbReference>
<organism evidence="2 3">
    <name type="scientific">Candidatus Collierbacteria bacterium RIFOXYA2_FULL_46_10</name>
    <dbReference type="NCBI Taxonomy" id="1817726"/>
    <lineage>
        <taxon>Bacteria</taxon>
        <taxon>Candidatus Collieribacteriota</taxon>
    </lineage>
</organism>
<dbReference type="Proteomes" id="UP000176191">
    <property type="component" value="Unassembled WGS sequence"/>
</dbReference>
<proteinExistence type="predicted"/>
<gene>
    <name evidence="2" type="ORF">A2228_02595</name>
</gene>
<keyword evidence="1" id="KW-0472">Membrane</keyword>
<feature type="transmembrane region" description="Helical" evidence="1">
    <location>
        <begin position="57"/>
        <end position="78"/>
    </location>
</feature>
<dbReference type="EMBL" id="MFAK01000036">
    <property type="protein sequence ID" value="OGD74379.1"/>
    <property type="molecule type" value="Genomic_DNA"/>
</dbReference>
<reference evidence="2 3" key="1">
    <citation type="journal article" date="2016" name="Nat. Commun.">
        <title>Thousands of microbial genomes shed light on interconnected biogeochemical processes in an aquifer system.</title>
        <authorList>
            <person name="Anantharaman K."/>
            <person name="Brown C.T."/>
            <person name="Hug L.A."/>
            <person name="Sharon I."/>
            <person name="Castelle C.J."/>
            <person name="Probst A.J."/>
            <person name="Thomas B.C."/>
            <person name="Singh A."/>
            <person name="Wilkins M.J."/>
            <person name="Karaoz U."/>
            <person name="Brodie E.L."/>
            <person name="Williams K.H."/>
            <person name="Hubbard S.S."/>
            <person name="Banfield J.F."/>
        </authorList>
    </citation>
    <scope>NUCLEOTIDE SEQUENCE [LARGE SCALE GENOMIC DNA]</scope>
</reference>